<evidence type="ECO:0000313" key="2">
    <source>
        <dbReference type="Proteomes" id="UP000789702"/>
    </source>
</evidence>
<sequence>TTNSIANTSVMTTTNPVSITTNLVATTLNLIITTSDISVYFNDELAKNILNLIASLLNVATN</sequence>
<reference evidence="1" key="1">
    <citation type="submission" date="2021-06" db="EMBL/GenBank/DDBJ databases">
        <authorList>
            <person name="Kallberg Y."/>
            <person name="Tangrot J."/>
            <person name="Rosling A."/>
        </authorList>
    </citation>
    <scope>NUCLEOTIDE SEQUENCE</scope>
    <source>
        <strain evidence="1">IL203A</strain>
    </source>
</reference>
<name>A0ACA9PF01_9GLOM</name>
<dbReference type="Proteomes" id="UP000789702">
    <property type="component" value="Unassembled WGS sequence"/>
</dbReference>
<comment type="caution">
    <text evidence="1">The sequence shown here is derived from an EMBL/GenBank/DDBJ whole genome shotgun (WGS) entry which is preliminary data.</text>
</comment>
<proteinExistence type="predicted"/>
<protein>
    <submittedName>
        <fullName evidence="1">3969_t:CDS:1</fullName>
    </submittedName>
</protein>
<gene>
    <name evidence="1" type="ORF">DHETER_LOCUS11884</name>
</gene>
<accession>A0ACA9PF01</accession>
<evidence type="ECO:0000313" key="1">
    <source>
        <dbReference type="EMBL" id="CAG8703596.1"/>
    </source>
</evidence>
<organism evidence="1 2">
    <name type="scientific">Dentiscutata heterogama</name>
    <dbReference type="NCBI Taxonomy" id="1316150"/>
    <lineage>
        <taxon>Eukaryota</taxon>
        <taxon>Fungi</taxon>
        <taxon>Fungi incertae sedis</taxon>
        <taxon>Mucoromycota</taxon>
        <taxon>Glomeromycotina</taxon>
        <taxon>Glomeromycetes</taxon>
        <taxon>Diversisporales</taxon>
        <taxon>Gigasporaceae</taxon>
        <taxon>Dentiscutata</taxon>
    </lineage>
</organism>
<keyword evidence="2" id="KW-1185">Reference proteome</keyword>
<dbReference type="EMBL" id="CAJVPU010027402">
    <property type="protein sequence ID" value="CAG8703596.1"/>
    <property type="molecule type" value="Genomic_DNA"/>
</dbReference>
<feature type="non-terminal residue" evidence="1">
    <location>
        <position position="1"/>
    </location>
</feature>